<gene>
    <name evidence="1" type="ORF">HKD24_00005</name>
</gene>
<protein>
    <submittedName>
        <fullName evidence="1">Uncharacterized protein</fullName>
    </submittedName>
</protein>
<organism evidence="1 2">
    <name type="scientific">Gluconobacter vitians</name>
    <dbReference type="NCBI Taxonomy" id="2728102"/>
    <lineage>
        <taxon>Bacteria</taxon>
        <taxon>Pseudomonadati</taxon>
        <taxon>Pseudomonadota</taxon>
        <taxon>Alphaproteobacteria</taxon>
        <taxon>Acetobacterales</taxon>
        <taxon>Acetobacteraceae</taxon>
        <taxon>Gluconobacter</taxon>
    </lineage>
</organism>
<keyword evidence="2" id="KW-1185">Reference proteome</keyword>
<evidence type="ECO:0000313" key="2">
    <source>
        <dbReference type="Proteomes" id="UP000623107"/>
    </source>
</evidence>
<dbReference type="RefSeq" id="WP_194258454.1">
    <property type="nucleotide sequence ID" value="NZ_JABCQG010000001.1"/>
</dbReference>
<reference evidence="1 2" key="2">
    <citation type="submission" date="2020-11" db="EMBL/GenBank/DDBJ databases">
        <title>Description of novel Gluconobacter species.</title>
        <authorList>
            <person name="Cleenwerck I."/>
            <person name="Cnockaert M."/>
            <person name="Borremans W."/>
            <person name="Wieme A.D."/>
            <person name="De Vuyst L."/>
            <person name="Vandamme P."/>
        </authorList>
    </citation>
    <scope>NUCLEOTIDE SEQUENCE [LARGE SCALE GENOMIC DNA]</scope>
    <source>
        <strain evidence="1 2">LMG 31484</strain>
    </source>
</reference>
<feature type="non-terminal residue" evidence="1">
    <location>
        <position position="309"/>
    </location>
</feature>
<reference evidence="2" key="1">
    <citation type="submission" date="2020-04" db="EMBL/GenBank/DDBJ databases">
        <title>Description of novel Gluconacetobacter.</title>
        <authorList>
            <person name="Sombolestani A."/>
        </authorList>
    </citation>
    <scope>NUCLEOTIDE SEQUENCE [LARGE SCALE GENOMIC DNA]</scope>
    <source>
        <strain evidence="2">LMG 31484</strain>
    </source>
</reference>
<accession>A0ABR9Y0V1</accession>
<comment type="caution">
    <text evidence="1">The sequence shown here is derived from an EMBL/GenBank/DDBJ whole genome shotgun (WGS) entry which is preliminary data.</text>
</comment>
<dbReference type="EMBL" id="JABCQG010000001">
    <property type="protein sequence ID" value="MBF0857599.1"/>
    <property type="molecule type" value="Genomic_DNA"/>
</dbReference>
<name>A0ABR9Y0V1_9PROT</name>
<sequence length="309" mass="31854">MTELTKQPVTTLEGGDVLMLVRNVNGIPLLFQLPAEQIMSLFAAKYATDTASKIDSDYAATIASAQNAVSGVASDASAAKVLLTASQSGVSVGNFKGYWDAAANKPALADGTGTEGDLYFVSNAGSTSLAGHVQWSVGDAAWFTNGAWQYYARAGWAAVAQTITSLGEIRAGTARLMSGQGSDAFTLTDSYGFLVAQVGADGSYASDQSSQPAFGLTSAGIFAGGVRLLQSPDDTVKLLDKTGFPLRLDALSAPSATSPIPVTKRQPGCLDDAAELYATGDVWQSGGEAHTCLYPNANSAIWKADLGVA</sequence>
<proteinExistence type="predicted"/>
<dbReference type="Proteomes" id="UP000623107">
    <property type="component" value="Unassembled WGS sequence"/>
</dbReference>
<evidence type="ECO:0000313" key="1">
    <source>
        <dbReference type="EMBL" id="MBF0857599.1"/>
    </source>
</evidence>